<evidence type="ECO:0000259" key="2">
    <source>
        <dbReference type="Pfam" id="PF07969"/>
    </source>
</evidence>
<organism evidence="3 4">
    <name type="scientific">Marilutibacter maris</name>
    <dbReference type="NCBI Taxonomy" id="1605891"/>
    <lineage>
        <taxon>Bacteria</taxon>
        <taxon>Pseudomonadati</taxon>
        <taxon>Pseudomonadota</taxon>
        <taxon>Gammaproteobacteria</taxon>
        <taxon>Lysobacterales</taxon>
        <taxon>Lysobacteraceae</taxon>
        <taxon>Marilutibacter</taxon>
    </lineage>
</organism>
<dbReference type="InterPro" id="IPR011059">
    <property type="entry name" value="Metal-dep_hydrolase_composite"/>
</dbReference>
<keyword evidence="4" id="KW-1185">Reference proteome</keyword>
<proteinExistence type="predicted"/>
<dbReference type="SUPFAM" id="SSF51556">
    <property type="entry name" value="Metallo-dependent hydrolases"/>
    <property type="match status" value="1"/>
</dbReference>
<protein>
    <submittedName>
        <fullName evidence="3">Amidohydrolase</fullName>
    </submittedName>
</protein>
<evidence type="ECO:0000313" key="3">
    <source>
        <dbReference type="EMBL" id="AWV08656.1"/>
    </source>
</evidence>
<dbReference type="CDD" id="cd01309">
    <property type="entry name" value="Met_dep_hydrolase_C"/>
    <property type="match status" value="1"/>
</dbReference>
<dbReference type="InterPro" id="IPR013108">
    <property type="entry name" value="Amidohydro_3"/>
</dbReference>
<dbReference type="AlphaFoldDB" id="A0A2U9T7F4"/>
<dbReference type="GO" id="GO:0016812">
    <property type="term" value="F:hydrolase activity, acting on carbon-nitrogen (but not peptide) bonds, in cyclic amides"/>
    <property type="evidence" value="ECO:0007669"/>
    <property type="project" value="TreeGrafter"/>
</dbReference>
<dbReference type="EMBL" id="CP029843">
    <property type="protein sequence ID" value="AWV08656.1"/>
    <property type="molecule type" value="Genomic_DNA"/>
</dbReference>
<feature type="domain" description="Amidohydrolase 3" evidence="2">
    <location>
        <begin position="429"/>
        <end position="496"/>
    </location>
</feature>
<sequence>MTFVRVGTANGGLYGRKVVFRATSRARHAQHAMRNQGNARMFRTAHAALAVALAATLACGAATAADRDGAKPRFIDDPYPSTYRPIASPPVLIRNATVLTGTGQRLDGADVLMRDGRIVEVGQGLSADAATLVDGTGKWVTPGIIDVHSHLGVYASPGVNAHSDGNEMTSPVTANVWAEHSVWPQDPGFAAALAGGVTSLQILPGSANLVGGRGVTLKNVPATSYQAMKFPDAPWGLKMACGENPKRVYGGRGTAPGTRMGNVAGYRAAFIDAAEYLAKNTPKSRDGGKRRWWQGDGNGADSDQATGGKRDLKLDTLAGAINGDIQVHIHCYRADEMMTMLDLADEFGFKIAAFHHGVEAYKIADRLAEAGTCGALWADWWGFKMEAFDGIQENIALVDRPEGSCAIVHSDSAEGIQRLNQEAAKVIAHARLAGIEIPPERAIRWLTANAAKSLGILDRTGTLEPGKMADVVVWNRTPFSVYARAEQVYVDGARVYDLADPARQPASDFMLGHGASDRAGMTGGVE</sequence>
<dbReference type="PANTHER" id="PTHR11647">
    <property type="entry name" value="HYDRANTOINASE/DIHYDROPYRIMIDINASE FAMILY MEMBER"/>
    <property type="match status" value="1"/>
</dbReference>
<dbReference type="PANTHER" id="PTHR11647:SF1">
    <property type="entry name" value="COLLAPSIN RESPONSE MEDIATOR PROTEIN"/>
    <property type="match status" value="1"/>
</dbReference>
<evidence type="ECO:0000313" key="4">
    <source>
        <dbReference type="Proteomes" id="UP000249447"/>
    </source>
</evidence>
<dbReference type="InterPro" id="IPR032466">
    <property type="entry name" value="Metal_Hydrolase"/>
</dbReference>
<dbReference type="InterPro" id="IPR050378">
    <property type="entry name" value="Metallo-dep_Hydrolases_sf"/>
</dbReference>
<dbReference type="KEGG" id="lmb:C9I47_2987"/>
<name>A0A2U9T7F4_9GAMM</name>
<dbReference type="SUPFAM" id="SSF51338">
    <property type="entry name" value="Composite domain of metallo-dependent hydrolases"/>
    <property type="match status" value="1"/>
</dbReference>
<dbReference type="Pfam" id="PF07969">
    <property type="entry name" value="Amidohydro_3"/>
    <property type="match status" value="1"/>
</dbReference>
<feature type="region of interest" description="Disordered" evidence="1">
    <location>
        <begin position="281"/>
        <end position="308"/>
    </location>
</feature>
<evidence type="ECO:0000256" key="1">
    <source>
        <dbReference type="SAM" id="MobiDB-lite"/>
    </source>
</evidence>
<gene>
    <name evidence="3" type="ORF">C9I47_2987</name>
</gene>
<reference evidence="3 4" key="1">
    <citation type="submission" date="2018-05" db="EMBL/GenBank/DDBJ databases">
        <title>The complete genome of Lysobacter maris HZ9B, a marine bacterium antagonistic against terrestrial plant pathogens.</title>
        <authorList>
            <person name="Zhang X.-Q."/>
        </authorList>
    </citation>
    <scope>NUCLEOTIDE SEQUENCE [LARGE SCALE GENOMIC DNA]</scope>
    <source>
        <strain evidence="3 4">HZ9B</strain>
    </source>
</reference>
<dbReference type="GO" id="GO:0005829">
    <property type="term" value="C:cytosol"/>
    <property type="evidence" value="ECO:0007669"/>
    <property type="project" value="TreeGrafter"/>
</dbReference>
<accession>A0A2U9T7F4</accession>
<dbReference type="Gene3D" id="3.20.20.140">
    <property type="entry name" value="Metal-dependent hydrolases"/>
    <property type="match status" value="1"/>
</dbReference>
<dbReference type="Proteomes" id="UP000249447">
    <property type="component" value="Chromosome"/>
</dbReference>
<keyword evidence="3" id="KW-0378">Hydrolase</keyword>